<evidence type="ECO:0000256" key="1">
    <source>
        <dbReference type="SAM" id="MobiDB-lite"/>
    </source>
</evidence>
<dbReference type="InterPro" id="IPR036249">
    <property type="entry name" value="Thioredoxin-like_sf"/>
</dbReference>
<evidence type="ECO:0000256" key="2">
    <source>
        <dbReference type="SAM" id="SignalP"/>
    </source>
</evidence>
<dbReference type="Pfam" id="PF00085">
    <property type="entry name" value="Thioredoxin"/>
    <property type="match status" value="1"/>
</dbReference>
<dbReference type="EMBL" id="HBGE01016869">
    <property type="protein sequence ID" value="CAD9106331.1"/>
    <property type="molecule type" value="Transcribed_RNA"/>
</dbReference>
<accession>A0A7S1PXM0</accession>
<dbReference type="Gene3D" id="3.40.30.10">
    <property type="entry name" value="Glutaredoxin"/>
    <property type="match status" value="1"/>
</dbReference>
<dbReference type="GO" id="GO:0016671">
    <property type="term" value="F:oxidoreductase activity, acting on a sulfur group of donors, disulfide as acceptor"/>
    <property type="evidence" value="ECO:0007669"/>
    <property type="project" value="TreeGrafter"/>
</dbReference>
<protein>
    <recommendedName>
        <fullName evidence="3">Thioredoxin domain-containing protein</fullName>
    </recommendedName>
</protein>
<dbReference type="PANTHER" id="PTHR44340:SF1">
    <property type="entry name" value="DNAJ HOMOLOG SUBFAMILY C MEMBER 10"/>
    <property type="match status" value="1"/>
</dbReference>
<feature type="region of interest" description="Disordered" evidence="1">
    <location>
        <begin position="226"/>
        <end position="256"/>
    </location>
</feature>
<dbReference type="InterPro" id="IPR013766">
    <property type="entry name" value="Thioredoxin_domain"/>
</dbReference>
<feature type="chain" id="PRO_5031176207" description="Thioredoxin domain-containing protein" evidence="2">
    <location>
        <begin position="23"/>
        <end position="269"/>
    </location>
</feature>
<dbReference type="PANTHER" id="PTHR44340">
    <property type="entry name" value="DNAJ HOMOLOG SUBFAMILY C MEMBER 10"/>
    <property type="match status" value="1"/>
</dbReference>
<organism evidence="4">
    <name type="scientific">Alexandrium catenella</name>
    <name type="common">Red tide dinoflagellate</name>
    <name type="synonym">Gonyaulax catenella</name>
    <dbReference type="NCBI Taxonomy" id="2925"/>
    <lineage>
        <taxon>Eukaryota</taxon>
        <taxon>Sar</taxon>
        <taxon>Alveolata</taxon>
        <taxon>Dinophyceae</taxon>
        <taxon>Gonyaulacales</taxon>
        <taxon>Pyrocystaceae</taxon>
        <taxon>Alexandrium</taxon>
    </lineage>
</organism>
<gene>
    <name evidence="4" type="ORF">ACAT0790_LOCUS10028</name>
</gene>
<sequence>MTSSCAGLRPLVVAALFAAGAARTPVHYTIEDGKVQAMESQQPVPALVRAGGPVLELNPLLFSGNVLQEQGRGQSEHWVVTFCPSWWEGCQALLEQYQGEAAQWQARLNDDLLSVRTRFGFVDCAGHKTLCNEQVVEEYPTVVHYHRGARVGQWNMNGKSDAGRLTAWLQAELGHVPSAASPEVAEFAEVAEGAGWRSLVAPGVSRDLLLIAAVLAANCWAFLSSGESPKKEPPAAPAAADESPKEAPRGAARFLPRDWAAARGASLEL</sequence>
<dbReference type="GO" id="GO:0005788">
    <property type="term" value="C:endoplasmic reticulum lumen"/>
    <property type="evidence" value="ECO:0007669"/>
    <property type="project" value="TreeGrafter"/>
</dbReference>
<evidence type="ECO:0000313" key="4">
    <source>
        <dbReference type="EMBL" id="CAD9106331.1"/>
    </source>
</evidence>
<reference evidence="4" key="1">
    <citation type="submission" date="2021-01" db="EMBL/GenBank/DDBJ databases">
        <authorList>
            <person name="Corre E."/>
            <person name="Pelletier E."/>
            <person name="Niang G."/>
            <person name="Scheremetjew M."/>
            <person name="Finn R."/>
            <person name="Kale V."/>
            <person name="Holt S."/>
            <person name="Cochrane G."/>
            <person name="Meng A."/>
            <person name="Brown T."/>
            <person name="Cohen L."/>
        </authorList>
    </citation>
    <scope>NUCLEOTIDE SEQUENCE</scope>
    <source>
        <strain evidence="4">OF101</strain>
    </source>
</reference>
<proteinExistence type="predicted"/>
<dbReference type="GO" id="GO:0015035">
    <property type="term" value="F:protein-disulfide reductase activity"/>
    <property type="evidence" value="ECO:0007669"/>
    <property type="project" value="TreeGrafter"/>
</dbReference>
<dbReference type="GO" id="GO:0051787">
    <property type="term" value="F:misfolded protein binding"/>
    <property type="evidence" value="ECO:0007669"/>
    <property type="project" value="TreeGrafter"/>
</dbReference>
<feature type="signal peptide" evidence="2">
    <location>
        <begin position="1"/>
        <end position="22"/>
    </location>
</feature>
<feature type="domain" description="Thioredoxin" evidence="3">
    <location>
        <begin position="74"/>
        <end position="170"/>
    </location>
</feature>
<dbReference type="AlphaFoldDB" id="A0A7S1PXM0"/>
<dbReference type="GO" id="GO:0036498">
    <property type="term" value="P:IRE1-mediated unfolded protein response"/>
    <property type="evidence" value="ECO:0007669"/>
    <property type="project" value="TreeGrafter"/>
</dbReference>
<keyword evidence="2" id="KW-0732">Signal</keyword>
<dbReference type="InterPro" id="IPR052460">
    <property type="entry name" value="ER_disulfide_reductase"/>
</dbReference>
<evidence type="ECO:0000259" key="3">
    <source>
        <dbReference type="Pfam" id="PF00085"/>
    </source>
</evidence>
<dbReference type="SUPFAM" id="SSF52833">
    <property type="entry name" value="Thioredoxin-like"/>
    <property type="match status" value="1"/>
</dbReference>
<name>A0A7S1PXM0_ALECA</name>